<dbReference type="RefSeq" id="WP_344628307.1">
    <property type="nucleotide sequence ID" value="NZ_BAAALD010000158.1"/>
</dbReference>
<feature type="compositionally biased region" description="Pro residues" evidence="1">
    <location>
        <begin position="18"/>
        <end position="31"/>
    </location>
</feature>
<gene>
    <name evidence="2" type="ORF">GCM10009663_75690</name>
</gene>
<organism evidence="2 3">
    <name type="scientific">Kitasatospora arboriphila</name>
    <dbReference type="NCBI Taxonomy" id="258052"/>
    <lineage>
        <taxon>Bacteria</taxon>
        <taxon>Bacillati</taxon>
        <taxon>Actinomycetota</taxon>
        <taxon>Actinomycetes</taxon>
        <taxon>Kitasatosporales</taxon>
        <taxon>Streptomycetaceae</taxon>
        <taxon>Kitasatospora</taxon>
    </lineage>
</organism>
<protein>
    <submittedName>
        <fullName evidence="2">Uncharacterized protein</fullName>
    </submittedName>
</protein>
<evidence type="ECO:0000313" key="2">
    <source>
        <dbReference type="EMBL" id="GAA1126087.1"/>
    </source>
</evidence>
<dbReference type="EMBL" id="BAAALD010000158">
    <property type="protein sequence ID" value="GAA1126087.1"/>
    <property type="molecule type" value="Genomic_DNA"/>
</dbReference>
<feature type="compositionally biased region" description="Polar residues" evidence="1">
    <location>
        <begin position="1"/>
        <end position="10"/>
    </location>
</feature>
<evidence type="ECO:0000256" key="1">
    <source>
        <dbReference type="SAM" id="MobiDB-lite"/>
    </source>
</evidence>
<proteinExistence type="predicted"/>
<evidence type="ECO:0000313" key="3">
    <source>
        <dbReference type="Proteomes" id="UP001499987"/>
    </source>
</evidence>
<accession>A0ABN1U746</accession>
<comment type="caution">
    <text evidence="2">The sequence shown here is derived from an EMBL/GenBank/DDBJ whole genome shotgun (WGS) entry which is preliminary data.</text>
</comment>
<dbReference type="Proteomes" id="UP001499987">
    <property type="component" value="Unassembled WGS sequence"/>
</dbReference>
<feature type="region of interest" description="Disordered" evidence="1">
    <location>
        <begin position="1"/>
        <end position="38"/>
    </location>
</feature>
<sequence length="71" mass="7374">MTKTARSTAPATRLIPGQRPPAEPPFVPPAAGPGTGPVSALRRAFAVARGLRTLRPVPARAQESYGEVDGQ</sequence>
<keyword evidence="3" id="KW-1185">Reference proteome</keyword>
<name>A0ABN1U746_9ACTN</name>
<reference evidence="2 3" key="1">
    <citation type="journal article" date="2019" name="Int. J. Syst. Evol. Microbiol.">
        <title>The Global Catalogue of Microorganisms (GCM) 10K type strain sequencing project: providing services to taxonomists for standard genome sequencing and annotation.</title>
        <authorList>
            <consortium name="The Broad Institute Genomics Platform"/>
            <consortium name="The Broad Institute Genome Sequencing Center for Infectious Disease"/>
            <person name="Wu L."/>
            <person name="Ma J."/>
        </authorList>
    </citation>
    <scope>NUCLEOTIDE SEQUENCE [LARGE SCALE GENOMIC DNA]</scope>
    <source>
        <strain evidence="2 3">JCM 13002</strain>
    </source>
</reference>